<evidence type="ECO:0000259" key="1">
    <source>
        <dbReference type="Pfam" id="PF00266"/>
    </source>
</evidence>
<evidence type="ECO:0000313" key="3">
    <source>
        <dbReference type="Proteomes" id="UP000325576"/>
    </source>
</evidence>
<name>A0A5N5E558_RHOER</name>
<dbReference type="Pfam" id="PF00266">
    <property type="entry name" value="Aminotran_5"/>
    <property type="match status" value="1"/>
</dbReference>
<proteinExistence type="predicted"/>
<evidence type="ECO:0000313" key="2">
    <source>
        <dbReference type="EMBL" id="KAB2583214.1"/>
    </source>
</evidence>
<dbReference type="Proteomes" id="UP000325576">
    <property type="component" value="Unassembled WGS sequence"/>
</dbReference>
<dbReference type="InterPro" id="IPR015422">
    <property type="entry name" value="PyrdxlP-dep_Trfase_small"/>
</dbReference>
<dbReference type="SUPFAM" id="SSF53383">
    <property type="entry name" value="PLP-dependent transferases"/>
    <property type="match status" value="1"/>
</dbReference>
<dbReference type="PANTHER" id="PTHR43586">
    <property type="entry name" value="CYSTEINE DESULFURASE"/>
    <property type="match status" value="1"/>
</dbReference>
<protein>
    <recommendedName>
        <fullName evidence="1">Aminotransferase class V domain-containing protein</fullName>
    </recommendedName>
</protein>
<dbReference type="InterPro" id="IPR000192">
    <property type="entry name" value="Aminotrans_V_dom"/>
</dbReference>
<organism evidence="2 3">
    <name type="scientific">Rhodococcus erythropolis</name>
    <name type="common">Arthrobacter picolinophilus</name>
    <dbReference type="NCBI Taxonomy" id="1833"/>
    <lineage>
        <taxon>Bacteria</taxon>
        <taxon>Bacillati</taxon>
        <taxon>Actinomycetota</taxon>
        <taxon>Actinomycetes</taxon>
        <taxon>Mycobacteriales</taxon>
        <taxon>Nocardiaceae</taxon>
        <taxon>Rhodococcus</taxon>
        <taxon>Rhodococcus erythropolis group</taxon>
    </lineage>
</organism>
<sequence>MLSPVSSPLSPEQFRAQFPALEESPHFASCSQGALSDHLAHTMQRMTAGLLSEPAPWGLWVRKVEDYRRLAGRHLGVDSENVAVLSCASEGAFQVVSSLKWDSDRNQLVTSDLEFPSVGNVWRAQREPIDVVNVAGVEAALHAESWIPLITERTKLVSIPLVSYINGTRPEIEKVIAHAHSVGALVFVDAYQGAGVVPFSAKDLACDFLVTGNLKYLLGLPGIAMLYVRECDVVERDAQLTGWFGRVNPFGFDAERVDYPRNARRFETGTYPIPSAYAGIAGFEMISQIDPAESWSHIVELREQLADELSQLGFRIDYPSDPALRGPEVAVLANDPDAIAAQLAARGIGTSPRGQRLRLSLHAYSASRDIEKLSDALRSVQGEGLA</sequence>
<dbReference type="InterPro" id="IPR015421">
    <property type="entry name" value="PyrdxlP-dep_Trfase_major"/>
</dbReference>
<dbReference type="Gene3D" id="3.90.1150.10">
    <property type="entry name" value="Aspartate Aminotransferase, domain 1"/>
    <property type="match status" value="1"/>
</dbReference>
<feature type="domain" description="Aminotransferase class V" evidence="1">
    <location>
        <begin position="62"/>
        <end position="351"/>
    </location>
</feature>
<dbReference type="Gene3D" id="3.40.640.10">
    <property type="entry name" value="Type I PLP-dependent aspartate aminotransferase-like (Major domain)"/>
    <property type="match status" value="1"/>
</dbReference>
<comment type="caution">
    <text evidence="2">The sequence shown here is derived from an EMBL/GenBank/DDBJ whole genome shotgun (WGS) entry which is preliminary data.</text>
</comment>
<dbReference type="InterPro" id="IPR015424">
    <property type="entry name" value="PyrdxlP-dep_Trfase"/>
</dbReference>
<gene>
    <name evidence="2" type="ORF">BS297_21770</name>
</gene>
<dbReference type="EMBL" id="MRBO01000588">
    <property type="protein sequence ID" value="KAB2583214.1"/>
    <property type="molecule type" value="Genomic_DNA"/>
</dbReference>
<dbReference type="PANTHER" id="PTHR43586:SF15">
    <property type="entry name" value="BLR3095 PROTEIN"/>
    <property type="match status" value="1"/>
</dbReference>
<dbReference type="AlphaFoldDB" id="A0A5N5E558"/>
<reference evidence="2 3" key="1">
    <citation type="journal article" date="2017" name="Poromechanics V (2013)">
        <title>Genomic Characterization of the Arsenic-Tolerant Actinobacterium, &lt;i&gt;Rhodococcus erythropolis&lt;/i&gt; S43.</title>
        <authorList>
            <person name="Retamal-Morales G."/>
            <person name="Mehnert M."/>
            <person name="Schwabe R."/>
            <person name="Tischler D."/>
            <person name="Schloemann M."/>
            <person name="Levican G.J."/>
        </authorList>
    </citation>
    <scope>NUCLEOTIDE SEQUENCE [LARGE SCALE GENOMIC DNA]</scope>
    <source>
        <strain evidence="2 3">S43</strain>
    </source>
</reference>
<accession>A0A5N5E558</accession>